<comment type="caution">
    <text evidence="1">The sequence shown here is derived from an EMBL/GenBank/DDBJ whole genome shotgun (WGS) entry which is preliminary data.</text>
</comment>
<protein>
    <submittedName>
        <fullName evidence="1">Uncharacterized protein</fullName>
    </submittedName>
</protein>
<sequence>MSILRAGAHESQIRSAPVLVLPRLQGFSITLKRRQRAKIKVILAPCQQSERSSKRNASNPYLLQITNFPFFSSSKSVKANS</sequence>
<evidence type="ECO:0000313" key="2">
    <source>
        <dbReference type="Proteomes" id="UP000230768"/>
    </source>
</evidence>
<dbReference type="EMBL" id="PEKP01000019">
    <property type="protein sequence ID" value="PIK26238.1"/>
    <property type="molecule type" value="Genomic_DNA"/>
</dbReference>
<accession>A0A2G8IRU3</accession>
<dbReference type="AlphaFoldDB" id="A0A2G8IRU3"/>
<organism evidence="1 2">
    <name type="scientific">Bacillus pumilus</name>
    <name type="common">Bacillus mesentericus</name>
    <dbReference type="NCBI Taxonomy" id="1408"/>
    <lineage>
        <taxon>Bacteria</taxon>
        <taxon>Bacillati</taxon>
        <taxon>Bacillota</taxon>
        <taxon>Bacilli</taxon>
        <taxon>Bacillales</taxon>
        <taxon>Bacillaceae</taxon>
        <taxon>Bacillus</taxon>
    </lineage>
</organism>
<gene>
    <name evidence="1" type="ORF">CTV99_13435</name>
</gene>
<dbReference type="Proteomes" id="UP000230768">
    <property type="component" value="Unassembled WGS sequence"/>
</dbReference>
<name>A0A2G8IRU3_BACPU</name>
<reference evidence="1 2" key="1">
    <citation type="submission" date="2017-11" db="EMBL/GenBank/DDBJ databases">
        <title>Draft genome sequence of Bacillus pumilus 51_5il from lake Gorkoye (Russia: Novosibirsk region).</title>
        <authorList>
            <person name="Shipova A.A."/>
            <person name="Rozanov A.S."/>
            <person name="Bryanskaya A.V."/>
            <person name="Peltek S.E."/>
        </authorList>
    </citation>
    <scope>NUCLEOTIDE SEQUENCE [LARGE SCALE GENOMIC DNA]</scope>
    <source>
        <strain evidence="1 2">51_5il</strain>
    </source>
</reference>
<proteinExistence type="predicted"/>
<evidence type="ECO:0000313" key="1">
    <source>
        <dbReference type="EMBL" id="PIK26238.1"/>
    </source>
</evidence>